<dbReference type="InterPro" id="IPR019074">
    <property type="entry name" value="YabQ"/>
</dbReference>
<dbReference type="RefSeq" id="WP_262431048.1">
    <property type="nucleotide sequence ID" value="NZ_JACRTE010000001.1"/>
</dbReference>
<keyword evidence="1" id="KW-1133">Transmembrane helix</keyword>
<organism evidence="2 3">
    <name type="scientific">Qingrenia yutianensis</name>
    <dbReference type="NCBI Taxonomy" id="2763676"/>
    <lineage>
        <taxon>Bacteria</taxon>
        <taxon>Bacillati</taxon>
        <taxon>Bacillota</taxon>
        <taxon>Clostridia</taxon>
        <taxon>Eubacteriales</taxon>
        <taxon>Oscillospiraceae</taxon>
        <taxon>Qingrenia</taxon>
    </lineage>
</organism>
<keyword evidence="1" id="KW-0812">Transmembrane</keyword>
<dbReference type="EMBL" id="JACRTE010000001">
    <property type="protein sequence ID" value="MBC8595325.1"/>
    <property type="molecule type" value="Genomic_DNA"/>
</dbReference>
<dbReference type="Pfam" id="PF09578">
    <property type="entry name" value="Spore_YabQ"/>
    <property type="match status" value="1"/>
</dbReference>
<feature type="transmembrane region" description="Helical" evidence="1">
    <location>
        <begin position="44"/>
        <end position="65"/>
    </location>
</feature>
<feature type="transmembrane region" description="Helical" evidence="1">
    <location>
        <begin position="12"/>
        <end position="32"/>
    </location>
</feature>
<comment type="caution">
    <text evidence="2">The sequence shown here is derived from an EMBL/GenBank/DDBJ whole genome shotgun (WGS) entry which is preliminary data.</text>
</comment>
<evidence type="ECO:0000313" key="2">
    <source>
        <dbReference type="EMBL" id="MBC8595325.1"/>
    </source>
</evidence>
<proteinExistence type="predicted"/>
<gene>
    <name evidence="2" type="ORF">H8706_00350</name>
</gene>
<keyword evidence="1" id="KW-0472">Membrane</keyword>
<name>A0A926F7C2_9FIRM</name>
<dbReference type="Proteomes" id="UP000647416">
    <property type="component" value="Unassembled WGS sequence"/>
</dbReference>
<reference evidence="2" key="1">
    <citation type="submission" date="2020-08" db="EMBL/GenBank/DDBJ databases">
        <title>Genome public.</title>
        <authorList>
            <person name="Liu C."/>
            <person name="Sun Q."/>
        </authorList>
    </citation>
    <scope>NUCLEOTIDE SEQUENCE</scope>
    <source>
        <strain evidence="2">NSJ-50</strain>
    </source>
</reference>
<sequence>MEISVSAEALVFLKTVLGGAVCGMIFDIYRILKSVKKSMFMIEAGDIIVWIVVAMMSFFAVFFANSGEVRWYEIVALFTGFVLYTVSVSKYFITFVKFIAKTLKLTLVPVVRLLKAVKNIGLFIFSYVKKPFVFVEICLKLQKKRFRFIKNQQIFDFRRLKRIFRKN</sequence>
<protein>
    <submittedName>
        <fullName evidence="2">Spore cortex biosynthesis protein YabQ</fullName>
    </submittedName>
</protein>
<dbReference type="AlphaFoldDB" id="A0A926F7C2"/>
<keyword evidence="3" id="KW-1185">Reference proteome</keyword>
<feature type="transmembrane region" description="Helical" evidence="1">
    <location>
        <begin position="71"/>
        <end position="93"/>
    </location>
</feature>
<evidence type="ECO:0000256" key="1">
    <source>
        <dbReference type="SAM" id="Phobius"/>
    </source>
</evidence>
<dbReference type="NCBIfam" id="TIGR02893">
    <property type="entry name" value="spore_yabQ"/>
    <property type="match status" value="1"/>
</dbReference>
<evidence type="ECO:0000313" key="3">
    <source>
        <dbReference type="Proteomes" id="UP000647416"/>
    </source>
</evidence>
<accession>A0A926F7C2</accession>